<feature type="compositionally biased region" description="Polar residues" evidence="1">
    <location>
        <begin position="62"/>
        <end position="72"/>
    </location>
</feature>
<name>A0A7S1YGG9_9STRA</name>
<organism evidence="2">
    <name type="scientific">Grammatophora oceanica</name>
    <dbReference type="NCBI Taxonomy" id="210454"/>
    <lineage>
        <taxon>Eukaryota</taxon>
        <taxon>Sar</taxon>
        <taxon>Stramenopiles</taxon>
        <taxon>Ochrophyta</taxon>
        <taxon>Bacillariophyta</taxon>
        <taxon>Fragilariophyceae</taxon>
        <taxon>Fragilariophycidae</taxon>
        <taxon>Rhabdonematales</taxon>
        <taxon>Grammatophoraceae</taxon>
        <taxon>Grammatophora</taxon>
    </lineage>
</organism>
<dbReference type="EMBL" id="HBGK01039459">
    <property type="protein sequence ID" value="CAD9298618.1"/>
    <property type="molecule type" value="Transcribed_RNA"/>
</dbReference>
<sequence length="110" mass="11783">MIATRPVREGTSMSCSITNAETCTLPSQQPKVHIDNLDLLRTSAPSIARAKKAAAKSPRSRTITVPSDSVSSPRAAHDDQPKKKKSSSDLSRTPATAMTRQSISTRMSSC</sequence>
<accession>A0A7S1YGG9</accession>
<evidence type="ECO:0000256" key="1">
    <source>
        <dbReference type="SAM" id="MobiDB-lite"/>
    </source>
</evidence>
<protein>
    <submittedName>
        <fullName evidence="2">Uncharacterized protein</fullName>
    </submittedName>
</protein>
<feature type="compositionally biased region" description="Polar residues" evidence="1">
    <location>
        <begin position="89"/>
        <end position="110"/>
    </location>
</feature>
<feature type="region of interest" description="Disordered" evidence="1">
    <location>
        <begin position="49"/>
        <end position="110"/>
    </location>
</feature>
<gene>
    <name evidence="2" type="ORF">GOCE00092_LOCUS20547</name>
</gene>
<dbReference type="AlphaFoldDB" id="A0A7S1YGG9"/>
<reference evidence="2" key="1">
    <citation type="submission" date="2021-01" db="EMBL/GenBank/DDBJ databases">
        <authorList>
            <person name="Corre E."/>
            <person name="Pelletier E."/>
            <person name="Niang G."/>
            <person name="Scheremetjew M."/>
            <person name="Finn R."/>
            <person name="Kale V."/>
            <person name="Holt S."/>
            <person name="Cochrane G."/>
            <person name="Meng A."/>
            <person name="Brown T."/>
            <person name="Cohen L."/>
        </authorList>
    </citation>
    <scope>NUCLEOTIDE SEQUENCE</scope>
    <source>
        <strain evidence="2">CCMP 410</strain>
    </source>
</reference>
<proteinExistence type="predicted"/>
<evidence type="ECO:0000313" key="2">
    <source>
        <dbReference type="EMBL" id="CAD9298618.1"/>
    </source>
</evidence>